<keyword evidence="1" id="KW-1133">Transmembrane helix</keyword>
<dbReference type="EMBL" id="JACYFS010000001">
    <property type="protein sequence ID" value="MBD8082122.1"/>
    <property type="molecule type" value="Genomic_DNA"/>
</dbReference>
<evidence type="ECO:0008006" key="4">
    <source>
        <dbReference type="Google" id="ProtNLM"/>
    </source>
</evidence>
<comment type="caution">
    <text evidence="2">The sequence shown here is derived from an EMBL/GenBank/DDBJ whole genome shotgun (WGS) entry which is preliminary data.</text>
</comment>
<name>A0ABR8ZA70_9FLAO</name>
<feature type="transmembrane region" description="Helical" evidence="1">
    <location>
        <begin position="29"/>
        <end position="49"/>
    </location>
</feature>
<accession>A0ABR8ZA70</accession>
<evidence type="ECO:0000313" key="2">
    <source>
        <dbReference type="EMBL" id="MBD8082122.1"/>
    </source>
</evidence>
<dbReference type="Proteomes" id="UP000637299">
    <property type="component" value="Unassembled WGS sequence"/>
</dbReference>
<dbReference type="RefSeq" id="WP_191735783.1">
    <property type="nucleotide sequence ID" value="NZ_JACYFS010000001.1"/>
</dbReference>
<feature type="transmembrane region" description="Helical" evidence="1">
    <location>
        <begin position="7"/>
        <end position="23"/>
    </location>
</feature>
<sequence length="78" mass="9065">MIFTSQLISVLFFWLLNLIYDWWIPEVAILSGLLTGIFTGWILGLLLFTASKKIVIFIKVQIDSKVLRKNKSIESYEK</sequence>
<keyword evidence="1" id="KW-0472">Membrane</keyword>
<gene>
    <name evidence="2" type="ORF">IC610_06740</name>
</gene>
<reference evidence="2 3" key="1">
    <citation type="submission" date="2020-09" db="EMBL/GenBank/DDBJ databases">
        <title>Genome seq and assembly of Chryseobacterium sp.</title>
        <authorList>
            <person name="Chhetri G."/>
        </authorList>
    </citation>
    <scope>NUCLEOTIDE SEQUENCE [LARGE SCALE GENOMIC DNA]</scope>
    <source>
        <strain evidence="2 3">GCR10</strain>
    </source>
</reference>
<evidence type="ECO:0000313" key="3">
    <source>
        <dbReference type="Proteomes" id="UP000637299"/>
    </source>
</evidence>
<proteinExistence type="predicted"/>
<organism evidence="2 3">
    <name type="scientific">Chryseobacterium caseinilyticum</name>
    <dbReference type="NCBI Taxonomy" id="2771428"/>
    <lineage>
        <taxon>Bacteria</taxon>
        <taxon>Pseudomonadati</taxon>
        <taxon>Bacteroidota</taxon>
        <taxon>Flavobacteriia</taxon>
        <taxon>Flavobacteriales</taxon>
        <taxon>Weeksellaceae</taxon>
        <taxon>Chryseobacterium group</taxon>
        <taxon>Chryseobacterium</taxon>
    </lineage>
</organism>
<keyword evidence="1" id="KW-0812">Transmembrane</keyword>
<protein>
    <recommendedName>
        <fullName evidence="4">Lipopolysaccharide assembly protein A domain-containing protein</fullName>
    </recommendedName>
</protein>
<keyword evidence="3" id="KW-1185">Reference proteome</keyword>
<evidence type="ECO:0000256" key="1">
    <source>
        <dbReference type="SAM" id="Phobius"/>
    </source>
</evidence>